<keyword evidence="2" id="KW-1185">Reference proteome</keyword>
<protein>
    <submittedName>
        <fullName evidence="1">4-hydroxybenzoate synthetase</fullName>
    </submittedName>
</protein>
<dbReference type="Gene3D" id="3.40.1410.10">
    <property type="entry name" value="Chorismate lyase-like"/>
    <property type="match status" value="1"/>
</dbReference>
<comment type="caution">
    <text evidence="1">The sequence shown here is derived from an EMBL/GenBank/DDBJ whole genome shotgun (WGS) entry which is preliminary data.</text>
</comment>
<dbReference type="SUPFAM" id="SSF64288">
    <property type="entry name" value="Chorismate lyase-like"/>
    <property type="match status" value="1"/>
</dbReference>
<sequence length="191" mass="22017">MVDSQFERKASDVLQRILLDLLLVTDGRTTDLLELIMNEKVRVEVIRQEQITEDANIMGEFSGGPYYVRESVLIGEKSGFVVSHNIALIYSTHVPPALFENIAHRQQGIGKVMSSLGIRSLRDVADSGFIIGEDAIDLFKKPIKIRFPDLHHPIPYKRYFMYFGRKPGIQMLEYYHPDLLAHRLQQEFKQE</sequence>
<gene>
    <name evidence="1" type="ORF">DLJ74_02810</name>
</gene>
<reference evidence="1 2" key="1">
    <citation type="submission" date="2018-05" db="EMBL/GenBank/DDBJ databases">
        <title>Genomic analysis of Gracilibacillus dipsosauri DD1 reveals novel features of a salt-tolerant amylase.</title>
        <authorList>
            <person name="Deutch C.E."/>
            <person name="Yang S."/>
        </authorList>
    </citation>
    <scope>NUCLEOTIDE SEQUENCE [LARGE SCALE GENOMIC DNA]</scope>
    <source>
        <strain evidence="1 2">DD1</strain>
    </source>
</reference>
<proteinExistence type="predicted"/>
<evidence type="ECO:0000313" key="1">
    <source>
        <dbReference type="EMBL" id="PWU70118.1"/>
    </source>
</evidence>
<dbReference type="EMBL" id="QGTD01000004">
    <property type="protein sequence ID" value="PWU70118.1"/>
    <property type="molecule type" value="Genomic_DNA"/>
</dbReference>
<dbReference type="Proteomes" id="UP000245624">
    <property type="component" value="Unassembled WGS sequence"/>
</dbReference>
<accession>A0A317L5G3</accession>
<organism evidence="1 2">
    <name type="scientific">Gracilibacillus dipsosauri</name>
    <dbReference type="NCBI Taxonomy" id="178340"/>
    <lineage>
        <taxon>Bacteria</taxon>
        <taxon>Bacillati</taxon>
        <taxon>Bacillota</taxon>
        <taxon>Bacilli</taxon>
        <taxon>Bacillales</taxon>
        <taxon>Bacillaceae</taxon>
        <taxon>Gracilibacillus</taxon>
    </lineage>
</organism>
<dbReference type="OrthoDB" id="2832837at2"/>
<dbReference type="AlphaFoldDB" id="A0A317L5G3"/>
<evidence type="ECO:0000313" key="2">
    <source>
        <dbReference type="Proteomes" id="UP000245624"/>
    </source>
</evidence>
<dbReference type="InterPro" id="IPR028978">
    <property type="entry name" value="Chorismate_lyase_/UTRA_dom_sf"/>
</dbReference>
<name>A0A317L5G3_9BACI</name>